<evidence type="ECO:0000313" key="10">
    <source>
        <dbReference type="Proteomes" id="UP000436088"/>
    </source>
</evidence>
<dbReference type="GO" id="GO:0006355">
    <property type="term" value="P:regulation of DNA-templated transcription"/>
    <property type="evidence" value="ECO:0007669"/>
    <property type="project" value="InterPro"/>
</dbReference>
<evidence type="ECO:0000256" key="5">
    <source>
        <dbReference type="ARBA" id="ARBA00023294"/>
    </source>
</evidence>
<keyword evidence="10" id="KW-1185">Reference proteome</keyword>
<feature type="domain" description="PB1" evidence="8">
    <location>
        <begin position="40"/>
        <end position="121"/>
    </location>
</feature>
<dbReference type="PANTHER" id="PTHR31384">
    <property type="entry name" value="AUXIN RESPONSE FACTOR 4-RELATED"/>
    <property type="match status" value="1"/>
</dbReference>
<evidence type="ECO:0000256" key="7">
    <source>
        <dbReference type="SAM" id="MobiDB-lite"/>
    </source>
</evidence>
<keyword evidence="4 6" id="KW-0539">Nucleus</keyword>
<keyword evidence="2 6" id="KW-0805">Transcription regulation</keyword>
<sequence length="140" mass="15882">MPVASHIDQNPRTSKGHKQVASKTVTQGMQAKQGYETCIRRRVKVHMQGIAVDRAVDLTALKGYDDLRIELEKMFGMKGELYCGGPWSIVFIDDEGDMMLVGDDPWVEFCKLVRKIYIYSTEKVKKMSSSCKHPSSYVEC</sequence>
<dbReference type="GO" id="GO:0005634">
    <property type="term" value="C:nucleus"/>
    <property type="evidence" value="ECO:0007669"/>
    <property type="project" value="UniProtKB-SubCell"/>
</dbReference>
<evidence type="ECO:0000313" key="9">
    <source>
        <dbReference type="EMBL" id="KAE8721492.1"/>
    </source>
</evidence>
<feature type="region of interest" description="Disordered" evidence="7">
    <location>
        <begin position="1"/>
        <end position="28"/>
    </location>
</feature>
<proteinExistence type="inferred from homology"/>
<dbReference type="GO" id="GO:0009734">
    <property type="term" value="P:auxin-activated signaling pathway"/>
    <property type="evidence" value="ECO:0007669"/>
    <property type="project" value="UniProtKB-UniRule"/>
</dbReference>
<dbReference type="SUPFAM" id="SSF54277">
    <property type="entry name" value="CAD &amp; PB1 domains"/>
    <property type="match status" value="1"/>
</dbReference>
<keyword evidence="6" id="KW-0678">Repressor</keyword>
<dbReference type="EMBL" id="VEPZ02000623">
    <property type="protein sequence ID" value="KAE8721492.1"/>
    <property type="molecule type" value="Genomic_DNA"/>
</dbReference>
<dbReference type="PANTHER" id="PTHR31384:SF8">
    <property type="entry name" value="AUXIN RESPONSE FACTOR 11"/>
    <property type="match status" value="1"/>
</dbReference>
<dbReference type="InterPro" id="IPR053793">
    <property type="entry name" value="PB1-like"/>
</dbReference>
<name>A0A6A3C2S0_HIBSY</name>
<gene>
    <name evidence="9" type="ORF">F3Y22_tig00015910pilonHSYRG00060</name>
</gene>
<evidence type="ECO:0000256" key="2">
    <source>
        <dbReference type="ARBA" id="ARBA00023015"/>
    </source>
</evidence>
<evidence type="ECO:0000256" key="3">
    <source>
        <dbReference type="ARBA" id="ARBA00023163"/>
    </source>
</evidence>
<keyword evidence="5 6" id="KW-0927">Auxin signaling pathway</keyword>
<dbReference type="InterPro" id="IPR033389">
    <property type="entry name" value="AUX/IAA_dom"/>
</dbReference>
<dbReference type="PROSITE" id="PS51745">
    <property type="entry name" value="PB1"/>
    <property type="match status" value="1"/>
</dbReference>
<dbReference type="AlphaFoldDB" id="A0A6A3C2S0"/>
<comment type="function">
    <text evidence="6">Aux/IAA proteins are short-lived transcriptional factors that function as repressors of early auxin response genes at low auxin concentrations.</text>
</comment>
<protein>
    <recommendedName>
        <fullName evidence="6">Auxin-responsive protein</fullName>
    </recommendedName>
</protein>
<organism evidence="9 10">
    <name type="scientific">Hibiscus syriacus</name>
    <name type="common">Rose of Sharon</name>
    <dbReference type="NCBI Taxonomy" id="106335"/>
    <lineage>
        <taxon>Eukaryota</taxon>
        <taxon>Viridiplantae</taxon>
        <taxon>Streptophyta</taxon>
        <taxon>Embryophyta</taxon>
        <taxon>Tracheophyta</taxon>
        <taxon>Spermatophyta</taxon>
        <taxon>Magnoliopsida</taxon>
        <taxon>eudicotyledons</taxon>
        <taxon>Gunneridae</taxon>
        <taxon>Pentapetalae</taxon>
        <taxon>rosids</taxon>
        <taxon>malvids</taxon>
        <taxon>Malvales</taxon>
        <taxon>Malvaceae</taxon>
        <taxon>Malvoideae</taxon>
        <taxon>Hibiscus</taxon>
    </lineage>
</organism>
<evidence type="ECO:0000259" key="8">
    <source>
        <dbReference type="PROSITE" id="PS51745"/>
    </source>
</evidence>
<comment type="similarity">
    <text evidence="6">Belongs to the Aux/IAA family.</text>
</comment>
<comment type="subunit">
    <text evidence="6">Homodimers and heterodimers.</text>
</comment>
<evidence type="ECO:0000256" key="6">
    <source>
        <dbReference type="RuleBase" id="RU004549"/>
    </source>
</evidence>
<dbReference type="GO" id="GO:0003677">
    <property type="term" value="F:DNA binding"/>
    <property type="evidence" value="ECO:0007669"/>
    <property type="project" value="InterPro"/>
</dbReference>
<dbReference type="Pfam" id="PF02309">
    <property type="entry name" value="AUX_IAA"/>
    <property type="match status" value="2"/>
</dbReference>
<evidence type="ECO:0000256" key="1">
    <source>
        <dbReference type="ARBA" id="ARBA00004123"/>
    </source>
</evidence>
<dbReference type="InterPro" id="IPR044835">
    <property type="entry name" value="ARF_plant"/>
</dbReference>
<comment type="caution">
    <text evidence="9">The sequence shown here is derived from an EMBL/GenBank/DDBJ whole genome shotgun (WGS) entry which is preliminary data.</text>
</comment>
<keyword evidence="3 6" id="KW-0804">Transcription</keyword>
<comment type="subcellular location">
    <subcellularLocation>
        <location evidence="1 6">Nucleus</location>
    </subcellularLocation>
</comment>
<accession>A0A6A3C2S0</accession>
<dbReference type="Gene3D" id="3.10.20.90">
    <property type="entry name" value="Phosphatidylinositol 3-kinase Catalytic Subunit, Chain A, domain 1"/>
    <property type="match status" value="1"/>
</dbReference>
<reference evidence="9" key="1">
    <citation type="submission" date="2019-09" db="EMBL/GenBank/DDBJ databases">
        <title>Draft genome information of white flower Hibiscus syriacus.</title>
        <authorList>
            <person name="Kim Y.-M."/>
        </authorList>
    </citation>
    <scope>NUCLEOTIDE SEQUENCE [LARGE SCALE GENOMIC DNA]</scope>
    <source>
        <strain evidence="9">YM2019G1</strain>
    </source>
</reference>
<evidence type="ECO:0000256" key="4">
    <source>
        <dbReference type="ARBA" id="ARBA00023242"/>
    </source>
</evidence>
<dbReference type="Proteomes" id="UP000436088">
    <property type="component" value="Unassembled WGS sequence"/>
</dbReference>